<keyword evidence="2" id="KW-1185">Reference proteome</keyword>
<evidence type="ECO:0000313" key="2">
    <source>
        <dbReference type="Proteomes" id="UP000664417"/>
    </source>
</evidence>
<protein>
    <submittedName>
        <fullName evidence="1">Uncharacterized protein</fullName>
    </submittedName>
</protein>
<dbReference type="EMBL" id="JAFREP010000014">
    <property type="protein sequence ID" value="MBO1319842.1"/>
    <property type="molecule type" value="Genomic_DNA"/>
</dbReference>
<dbReference type="Proteomes" id="UP000664417">
    <property type="component" value="Unassembled WGS sequence"/>
</dbReference>
<dbReference type="RefSeq" id="WP_207859746.1">
    <property type="nucleotide sequence ID" value="NZ_JAFREP010000014.1"/>
</dbReference>
<dbReference type="AlphaFoldDB" id="A0A8J7Q8T5"/>
<sequence length="71" mass="8113">MAKLQYNLEKVAQALPHECLSAVENHKTFLSVLNWAREMELGAPTVLHMDEFSIDAVFKIQKSLYLVYGMT</sequence>
<evidence type="ECO:0000313" key="1">
    <source>
        <dbReference type="EMBL" id="MBO1319842.1"/>
    </source>
</evidence>
<accession>A0A8J7Q8T5</accession>
<name>A0A8J7Q8T5_9BACT</name>
<gene>
    <name evidence="1" type="ORF">J3U88_15305</name>
</gene>
<proteinExistence type="predicted"/>
<reference evidence="1" key="1">
    <citation type="submission" date="2021-03" db="EMBL/GenBank/DDBJ databases">
        <authorList>
            <person name="Wang G."/>
        </authorList>
    </citation>
    <scope>NUCLEOTIDE SEQUENCE</scope>
    <source>
        <strain evidence="1">KCTC 12899</strain>
    </source>
</reference>
<organism evidence="1 2">
    <name type="scientific">Acanthopleuribacter pedis</name>
    <dbReference type="NCBI Taxonomy" id="442870"/>
    <lineage>
        <taxon>Bacteria</taxon>
        <taxon>Pseudomonadati</taxon>
        <taxon>Acidobacteriota</taxon>
        <taxon>Holophagae</taxon>
        <taxon>Acanthopleuribacterales</taxon>
        <taxon>Acanthopleuribacteraceae</taxon>
        <taxon>Acanthopleuribacter</taxon>
    </lineage>
</organism>
<comment type="caution">
    <text evidence="1">The sequence shown here is derived from an EMBL/GenBank/DDBJ whole genome shotgun (WGS) entry which is preliminary data.</text>
</comment>